<feature type="signal peptide" evidence="6">
    <location>
        <begin position="1"/>
        <end position="18"/>
    </location>
</feature>
<keyword evidence="5" id="KW-0378">Hydrolase</keyword>
<dbReference type="InterPro" id="IPR009003">
    <property type="entry name" value="Peptidase_S1_PA"/>
</dbReference>
<feature type="domain" description="Peptidase S1" evidence="7">
    <location>
        <begin position="13"/>
        <end position="269"/>
    </location>
</feature>
<sequence>MFCYKSLFLGVVIVAVEAISFNKLENPKCGVEASSNLVHQNPWLGYLEYYRHGNIVEVRCGATLIGPRHVVTAAHCVKKIRFSSIAVRLGEYDLESNPDCVRDICTDPVVRIEVDDIFVHPDYDGKEHDIAVLRLKEDAPYTDFIRPICLPSGYLEDNVIFSAAGFGEIPLSGMYTKVKKIIPLPNWDVAECRAAYQDIVLPQKIICAGGKLGEDTCRGDSGGPLVWFRETAQLWGVTSLGNVHCGTKGYPGVYTSVLDYLEWIETTVMI</sequence>
<comment type="similarity">
    <text evidence="4">Belongs to the peptidase S1 family. CLIP subfamily.</text>
</comment>
<dbReference type="AlphaFoldDB" id="Q5MPC4"/>
<evidence type="ECO:0000256" key="6">
    <source>
        <dbReference type="SAM" id="SignalP"/>
    </source>
</evidence>
<dbReference type="GO" id="GO:0006508">
    <property type="term" value="P:proteolysis"/>
    <property type="evidence" value="ECO:0007669"/>
    <property type="project" value="UniProtKB-KW"/>
</dbReference>
<evidence type="ECO:0000313" key="10">
    <source>
        <dbReference type="Proteomes" id="UP000791440"/>
    </source>
</evidence>
<keyword evidence="3" id="KW-0325">Glycoprotein</keyword>
<dbReference type="PRINTS" id="PR00722">
    <property type="entry name" value="CHYMOTRYPSIN"/>
</dbReference>
<keyword evidence="5" id="KW-0645">Protease</keyword>
<accession>Q5MPC4</accession>
<dbReference type="GO" id="GO:0004252">
    <property type="term" value="F:serine-type endopeptidase activity"/>
    <property type="evidence" value="ECO:0007669"/>
    <property type="project" value="InterPro"/>
</dbReference>
<evidence type="ECO:0000256" key="4">
    <source>
        <dbReference type="ARBA" id="ARBA00024195"/>
    </source>
</evidence>
<evidence type="ECO:0000256" key="2">
    <source>
        <dbReference type="ARBA" id="ARBA00023157"/>
    </source>
</evidence>
<dbReference type="PROSITE" id="PS50240">
    <property type="entry name" value="TRYPSIN_DOM"/>
    <property type="match status" value="1"/>
</dbReference>
<feature type="chain" id="PRO_5038288558" evidence="6">
    <location>
        <begin position="19"/>
        <end position="270"/>
    </location>
</feature>
<evidence type="ECO:0000256" key="1">
    <source>
        <dbReference type="ARBA" id="ARBA00022729"/>
    </source>
</evidence>
<reference evidence="9" key="2">
    <citation type="journal article" date="2016" name="Insect Biochem. Mol. Biol.">
        <title>Multifaceted biological insights from a draft genome sequence of the tobacco hornworm moth, Manduca sexta.</title>
        <authorList>
            <person name="Kanost M.R."/>
            <person name="Arrese E.L."/>
            <person name="Cao X."/>
            <person name="Chen Y.R."/>
            <person name="Chellapilla S."/>
            <person name="Goldsmith M.R."/>
            <person name="Grosse-Wilde E."/>
            <person name="Heckel D.G."/>
            <person name="Herndon N."/>
            <person name="Jiang H."/>
            <person name="Papanicolaou A."/>
            <person name="Qu J."/>
            <person name="Soulages J.L."/>
            <person name="Vogel H."/>
            <person name="Walters J."/>
            <person name="Waterhouse R.M."/>
            <person name="Ahn S.J."/>
            <person name="Almeida F.C."/>
            <person name="An C."/>
            <person name="Aqrawi P."/>
            <person name="Bretschneider A."/>
            <person name="Bryant W.B."/>
            <person name="Bucks S."/>
            <person name="Chao H."/>
            <person name="Chevignon G."/>
            <person name="Christen J.M."/>
            <person name="Clarke D.F."/>
            <person name="Dittmer N.T."/>
            <person name="Ferguson L.C.F."/>
            <person name="Garavelou S."/>
            <person name="Gordon K.H.J."/>
            <person name="Gunaratna R.T."/>
            <person name="Han Y."/>
            <person name="Hauser F."/>
            <person name="He Y."/>
            <person name="Heidel-Fischer H."/>
            <person name="Hirsh A."/>
            <person name="Hu Y."/>
            <person name="Jiang H."/>
            <person name="Kalra D."/>
            <person name="Klinner C."/>
            <person name="Konig C."/>
            <person name="Kovar C."/>
            <person name="Kroll A.R."/>
            <person name="Kuwar S.S."/>
            <person name="Lee S.L."/>
            <person name="Lehman R."/>
            <person name="Li K."/>
            <person name="Li Z."/>
            <person name="Liang H."/>
            <person name="Lovelace S."/>
            <person name="Lu Z."/>
            <person name="Mansfield J.H."/>
            <person name="McCulloch K.J."/>
            <person name="Mathew T."/>
            <person name="Morton B."/>
            <person name="Muzny D.M."/>
            <person name="Neunemann D."/>
            <person name="Ongeri F."/>
            <person name="Pauchet Y."/>
            <person name="Pu L.L."/>
            <person name="Pyrousis I."/>
            <person name="Rao X.J."/>
            <person name="Redding A."/>
            <person name="Roesel C."/>
            <person name="Sanchez-Gracia A."/>
            <person name="Schaack S."/>
            <person name="Shukla A."/>
            <person name="Tetreau G."/>
            <person name="Wang Y."/>
            <person name="Xiong G.H."/>
            <person name="Traut W."/>
            <person name="Walsh T.K."/>
            <person name="Worley K.C."/>
            <person name="Wu D."/>
            <person name="Wu W."/>
            <person name="Wu Y.Q."/>
            <person name="Zhang X."/>
            <person name="Zou Z."/>
            <person name="Zucker H."/>
            <person name="Briscoe A.D."/>
            <person name="Burmester T."/>
            <person name="Clem R.J."/>
            <person name="Feyereisen R."/>
            <person name="Grimmelikhuijzen C.J.P."/>
            <person name="Hamodrakas S.J."/>
            <person name="Hansson B.S."/>
            <person name="Huguet E."/>
            <person name="Jermiin L.S."/>
            <person name="Lan Q."/>
            <person name="Lehman H.K."/>
            <person name="Lorenzen M."/>
            <person name="Merzendorfer H."/>
            <person name="Michalopoulos I."/>
            <person name="Morton D.B."/>
            <person name="Muthukrishnan S."/>
            <person name="Oakeshott J.G."/>
            <person name="Palmer W."/>
            <person name="Park Y."/>
            <person name="Passarelli A.L."/>
            <person name="Rozas J."/>
            <person name="Schwartz L.M."/>
            <person name="Smith W."/>
            <person name="Southgate A."/>
            <person name="Vilcinskas A."/>
            <person name="Vogt R."/>
            <person name="Wang P."/>
            <person name="Werren J."/>
            <person name="Yu X.Q."/>
            <person name="Zhou J.J."/>
            <person name="Brown S.J."/>
            <person name="Scherer S.E."/>
            <person name="Richards S."/>
            <person name="Blissard G.W."/>
        </authorList>
    </citation>
    <scope>NUCLEOTIDE SEQUENCE</scope>
</reference>
<dbReference type="Gene3D" id="2.40.10.10">
    <property type="entry name" value="Trypsin-like serine proteases"/>
    <property type="match status" value="2"/>
</dbReference>
<dbReference type="SMART" id="SM00020">
    <property type="entry name" value="Tryp_SPc"/>
    <property type="match status" value="1"/>
</dbReference>
<dbReference type="CDD" id="cd00190">
    <property type="entry name" value="Tryp_SPc"/>
    <property type="match status" value="1"/>
</dbReference>
<dbReference type="PROSITE" id="PS00135">
    <property type="entry name" value="TRYPSIN_SER"/>
    <property type="match status" value="1"/>
</dbReference>
<gene>
    <name evidence="9" type="ORF">O3G_MSEX014734</name>
</gene>
<dbReference type="InterPro" id="IPR043504">
    <property type="entry name" value="Peptidase_S1_PA_chymotrypsin"/>
</dbReference>
<dbReference type="PANTHER" id="PTHR24256">
    <property type="entry name" value="TRYPTASE-RELATED"/>
    <property type="match status" value="1"/>
</dbReference>
<evidence type="ECO:0000256" key="3">
    <source>
        <dbReference type="ARBA" id="ARBA00023180"/>
    </source>
</evidence>
<protein>
    <submittedName>
        <fullName evidence="8">Hemolymph proteinase 10</fullName>
    </submittedName>
</protein>
<dbReference type="OrthoDB" id="10012881at2759"/>
<evidence type="ECO:0000259" key="7">
    <source>
        <dbReference type="PROSITE" id="PS50240"/>
    </source>
</evidence>
<reference evidence="8" key="1">
    <citation type="journal article" date="2005" name="Insect Biochem. Mol. Biol.">
        <title>Molecular identification of a bevy of serine proteinases in Manduca sexta hemolymph.</title>
        <authorList>
            <person name="Jiang H."/>
            <person name="Wang Y."/>
            <person name="Gu Y."/>
            <person name="Guo X."/>
            <person name="Zou Z."/>
            <person name="Scholz F."/>
            <person name="Trenczek T.E."/>
            <person name="Kanost M.R."/>
        </authorList>
    </citation>
    <scope>NUCLEOTIDE SEQUENCE</scope>
</reference>
<dbReference type="EMBL" id="AY672786">
    <property type="protein sequence ID" value="AAV91008.1"/>
    <property type="molecule type" value="mRNA"/>
</dbReference>
<organism evidence="8">
    <name type="scientific">Manduca sexta</name>
    <name type="common">Tobacco hawkmoth</name>
    <name type="synonym">Tobacco hornworm</name>
    <dbReference type="NCBI Taxonomy" id="7130"/>
    <lineage>
        <taxon>Eukaryota</taxon>
        <taxon>Metazoa</taxon>
        <taxon>Ecdysozoa</taxon>
        <taxon>Arthropoda</taxon>
        <taxon>Hexapoda</taxon>
        <taxon>Insecta</taxon>
        <taxon>Pterygota</taxon>
        <taxon>Neoptera</taxon>
        <taxon>Endopterygota</taxon>
        <taxon>Lepidoptera</taxon>
        <taxon>Glossata</taxon>
        <taxon>Ditrysia</taxon>
        <taxon>Bombycoidea</taxon>
        <taxon>Sphingidae</taxon>
        <taxon>Sphinginae</taxon>
        <taxon>Sphingini</taxon>
        <taxon>Manduca</taxon>
    </lineage>
</organism>
<keyword evidence="2" id="KW-1015">Disulfide bond</keyword>
<dbReference type="EMBL" id="JH669258">
    <property type="protein sequence ID" value="KAG6464793.1"/>
    <property type="molecule type" value="Genomic_DNA"/>
</dbReference>
<evidence type="ECO:0000313" key="8">
    <source>
        <dbReference type="EMBL" id="AAV91008.1"/>
    </source>
</evidence>
<dbReference type="SUPFAM" id="SSF50494">
    <property type="entry name" value="Trypsin-like serine proteases"/>
    <property type="match status" value="1"/>
</dbReference>
<name>Q5MPC4_MANSE</name>
<reference evidence="9" key="3">
    <citation type="submission" date="2020-12" db="EMBL/GenBank/DDBJ databases">
        <authorList>
            <person name="Kanost M."/>
        </authorList>
    </citation>
    <scope>NUCLEOTIDE SEQUENCE</scope>
</reference>
<evidence type="ECO:0000313" key="9">
    <source>
        <dbReference type="EMBL" id="KAG6464793.1"/>
    </source>
</evidence>
<dbReference type="InterPro" id="IPR018114">
    <property type="entry name" value="TRYPSIN_HIS"/>
</dbReference>
<dbReference type="Pfam" id="PF00089">
    <property type="entry name" value="Trypsin"/>
    <property type="match status" value="1"/>
</dbReference>
<dbReference type="FunFam" id="2.40.10.10:FF:000028">
    <property type="entry name" value="Serine protease easter"/>
    <property type="match status" value="1"/>
</dbReference>
<dbReference type="InterPro" id="IPR033116">
    <property type="entry name" value="TRYPSIN_SER"/>
</dbReference>
<dbReference type="InterPro" id="IPR001314">
    <property type="entry name" value="Peptidase_S1A"/>
</dbReference>
<evidence type="ECO:0000256" key="5">
    <source>
        <dbReference type="RuleBase" id="RU363034"/>
    </source>
</evidence>
<proteinExistence type="evidence at transcript level"/>
<keyword evidence="10" id="KW-1185">Reference proteome</keyword>
<dbReference type="EMBL" id="JH669258">
    <property type="protein sequence ID" value="KAG6464794.1"/>
    <property type="molecule type" value="Genomic_DNA"/>
</dbReference>
<dbReference type="PROSITE" id="PS00134">
    <property type="entry name" value="TRYPSIN_HIS"/>
    <property type="match status" value="1"/>
</dbReference>
<dbReference type="InterPro" id="IPR051487">
    <property type="entry name" value="Ser/Thr_Proteases_Immune/Dev"/>
</dbReference>
<dbReference type="Proteomes" id="UP000791440">
    <property type="component" value="Unassembled WGS sequence"/>
</dbReference>
<keyword evidence="1 6" id="KW-0732">Signal</keyword>
<dbReference type="InterPro" id="IPR001254">
    <property type="entry name" value="Trypsin_dom"/>
</dbReference>
<dbReference type="MEROPS" id="S01.427"/>
<keyword evidence="5" id="KW-0720">Serine protease</keyword>